<evidence type="ECO:0000256" key="4">
    <source>
        <dbReference type="ARBA" id="ARBA00023132"/>
    </source>
</evidence>
<keyword evidence="6" id="KW-0732">Signal</keyword>
<dbReference type="GO" id="GO:0051028">
    <property type="term" value="P:mRNA transport"/>
    <property type="evidence" value="ECO:0007669"/>
    <property type="project" value="UniProtKB-KW"/>
</dbReference>
<keyword evidence="2" id="KW-0813">Transport</keyword>
<name>A0A9I9CLV3_CUCME</name>
<evidence type="ECO:0000256" key="6">
    <source>
        <dbReference type="SAM" id="SignalP"/>
    </source>
</evidence>
<feature type="region of interest" description="Disordered" evidence="5">
    <location>
        <begin position="125"/>
        <end position="169"/>
    </location>
</feature>
<dbReference type="Pfam" id="PF00638">
    <property type="entry name" value="Ran_BP1"/>
    <property type="match status" value="1"/>
</dbReference>
<feature type="region of interest" description="Disordered" evidence="5">
    <location>
        <begin position="198"/>
        <end position="230"/>
    </location>
</feature>
<evidence type="ECO:0000256" key="1">
    <source>
        <dbReference type="ARBA" id="ARBA00004567"/>
    </source>
</evidence>
<dbReference type="InterPro" id="IPR045255">
    <property type="entry name" value="RanBP1-like"/>
</dbReference>
<keyword evidence="4" id="KW-0653">Protein transport</keyword>
<evidence type="ECO:0000259" key="7">
    <source>
        <dbReference type="PROSITE" id="PS50196"/>
    </source>
</evidence>
<organism evidence="8">
    <name type="scientific">Cucumis melo</name>
    <name type="common">Muskmelon</name>
    <dbReference type="NCBI Taxonomy" id="3656"/>
    <lineage>
        <taxon>Eukaryota</taxon>
        <taxon>Viridiplantae</taxon>
        <taxon>Streptophyta</taxon>
        <taxon>Embryophyta</taxon>
        <taxon>Tracheophyta</taxon>
        <taxon>Spermatophyta</taxon>
        <taxon>Magnoliopsida</taxon>
        <taxon>eudicotyledons</taxon>
        <taxon>Gunneridae</taxon>
        <taxon>Pentapetalae</taxon>
        <taxon>rosids</taxon>
        <taxon>fabids</taxon>
        <taxon>Cucurbitales</taxon>
        <taxon>Cucurbitaceae</taxon>
        <taxon>Benincaseae</taxon>
        <taxon>Cucumis</taxon>
    </lineage>
</organism>
<evidence type="ECO:0000256" key="5">
    <source>
        <dbReference type="SAM" id="MobiDB-lite"/>
    </source>
</evidence>
<dbReference type="CDD" id="cd13170">
    <property type="entry name" value="RanBD_NUP50"/>
    <property type="match status" value="1"/>
</dbReference>
<keyword evidence="4" id="KW-0906">Nuclear pore complex</keyword>
<dbReference type="InterPro" id="IPR011993">
    <property type="entry name" value="PH-like_dom_sf"/>
</dbReference>
<feature type="signal peptide" evidence="6">
    <location>
        <begin position="1"/>
        <end position="26"/>
    </location>
</feature>
<dbReference type="PANTHER" id="PTHR23138">
    <property type="entry name" value="RAN BINDING PROTEIN"/>
    <property type="match status" value="1"/>
</dbReference>
<sequence>MNHMMSGKLYYCNFLSLSLSLSLSHANLMQFGNKRILAGSSFDIQRAEPSQQQKTKTPTLDVRRAESSRQHVRALNTQFASWVQSQLANHPDELWEGGVRDYLTHASSIMEKFSDIVEWLKANAVKGESSPSTGSPTTEKKTEIEHQNTDLKPFQGQTGFPPTSATTNSATSWTSGAFFNHQAPSIFGLQNSVPANGVSVGQTAVPTSESADDENDLEQPSSPSVKKSEEKGVVVVHEVKCKLYVKSTDPADKDAWKDKGTGQLSIKCKEGISKGSKESKPTIVGRLLLNALIYPGIKTNTQKNSIVAIFHTSSEGDTNDNSDKDKVVARTYLIRLKTEDDRNKLATAIQECAPAP</sequence>
<comment type="subcellular location">
    <subcellularLocation>
        <location evidence="1">Nucleus</location>
        <location evidence="1">Nuclear pore complex</location>
    </subcellularLocation>
</comment>
<dbReference type="InterPro" id="IPR000156">
    <property type="entry name" value="Ran_bind_dom"/>
</dbReference>
<accession>A0A9I9CLV3</accession>
<feature type="compositionally biased region" description="Polar residues" evidence="5">
    <location>
        <begin position="198"/>
        <end position="209"/>
    </location>
</feature>
<protein>
    <recommendedName>
        <fullName evidence="7">RanBD1 domain-containing protein</fullName>
    </recommendedName>
</protein>
<feature type="domain" description="RanBD1" evidence="7">
    <location>
        <begin position="227"/>
        <end position="356"/>
    </location>
</feature>
<dbReference type="SUPFAM" id="SSF50729">
    <property type="entry name" value="PH domain-like"/>
    <property type="match status" value="1"/>
</dbReference>
<dbReference type="SMART" id="SM00160">
    <property type="entry name" value="RanBD"/>
    <property type="match status" value="1"/>
</dbReference>
<evidence type="ECO:0000313" key="8">
    <source>
        <dbReference type="EnsemblPlants" id="MELO3C005626.2.1"/>
    </source>
</evidence>
<dbReference type="AlphaFoldDB" id="A0A9I9CLV3"/>
<dbReference type="EnsemblPlants" id="MELO3C005626.2.1">
    <property type="protein sequence ID" value="MELO3C005626.2.1"/>
    <property type="gene ID" value="MELO3C005626.2"/>
</dbReference>
<dbReference type="PANTHER" id="PTHR23138:SF141">
    <property type="entry name" value="NUCLEAR PORE COMPLEX PROTEIN NUP50"/>
    <property type="match status" value="1"/>
</dbReference>
<dbReference type="GO" id="GO:0005643">
    <property type="term" value="C:nuclear pore"/>
    <property type="evidence" value="ECO:0007669"/>
    <property type="project" value="UniProtKB-SubCell"/>
</dbReference>
<dbReference type="GO" id="GO:0015031">
    <property type="term" value="P:protein transport"/>
    <property type="evidence" value="ECO:0007669"/>
    <property type="project" value="UniProtKB-KW"/>
</dbReference>
<feature type="chain" id="PRO_5039903982" description="RanBD1 domain-containing protein" evidence="6">
    <location>
        <begin position="27"/>
        <end position="356"/>
    </location>
</feature>
<reference evidence="8" key="1">
    <citation type="submission" date="2023-03" db="UniProtKB">
        <authorList>
            <consortium name="EnsemblPlants"/>
        </authorList>
    </citation>
    <scope>IDENTIFICATION</scope>
</reference>
<feature type="compositionally biased region" description="Basic and acidic residues" evidence="5">
    <location>
        <begin position="138"/>
        <end position="149"/>
    </location>
</feature>
<keyword evidence="4" id="KW-0539">Nucleus</keyword>
<evidence type="ECO:0000256" key="3">
    <source>
        <dbReference type="ARBA" id="ARBA00023010"/>
    </source>
</evidence>
<proteinExistence type="predicted"/>
<feature type="compositionally biased region" description="Low complexity" evidence="5">
    <location>
        <begin position="126"/>
        <end position="137"/>
    </location>
</feature>
<dbReference type="Gramene" id="MELO3C005626.2.1">
    <property type="protein sequence ID" value="MELO3C005626.2.1"/>
    <property type="gene ID" value="MELO3C005626.2"/>
</dbReference>
<dbReference type="PROSITE" id="PS50196">
    <property type="entry name" value="RANBD1"/>
    <property type="match status" value="1"/>
</dbReference>
<keyword evidence="2" id="KW-0509">mRNA transport</keyword>
<keyword evidence="3" id="KW-0811">Translocation</keyword>
<dbReference type="Gene3D" id="2.30.29.30">
    <property type="entry name" value="Pleckstrin-homology domain (PH domain)/Phosphotyrosine-binding domain (PTB)"/>
    <property type="match status" value="1"/>
</dbReference>
<evidence type="ECO:0000256" key="2">
    <source>
        <dbReference type="ARBA" id="ARBA00022816"/>
    </source>
</evidence>